<proteinExistence type="predicted"/>
<comment type="caution">
    <text evidence="1">The sequence shown here is derived from an EMBL/GenBank/DDBJ whole genome shotgun (WGS) entry which is preliminary data.</text>
</comment>
<evidence type="ECO:0000313" key="1">
    <source>
        <dbReference type="EMBL" id="MDR6218437.1"/>
    </source>
</evidence>
<protein>
    <submittedName>
        <fullName evidence="1">Uncharacterized protein</fullName>
    </submittedName>
</protein>
<organism evidence="1 2">
    <name type="scientific">Deinococcus soli</name>
    <name type="common">ex Cha et al. 2016</name>
    <dbReference type="NCBI Taxonomy" id="1309411"/>
    <lineage>
        <taxon>Bacteria</taxon>
        <taxon>Thermotogati</taxon>
        <taxon>Deinococcota</taxon>
        <taxon>Deinococci</taxon>
        <taxon>Deinococcales</taxon>
        <taxon>Deinococcaceae</taxon>
        <taxon>Deinococcus</taxon>
    </lineage>
</organism>
<gene>
    <name evidence="1" type="ORF">J2Y00_002000</name>
</gene>
<name>A0AAE4BMF4_9DEIO</name>
<dbReference type="Proteomes" id="UP001185331">
    <property type="component" value="Unassembled WGS sequence"/>
</dbReference>
<dbReference type="EMBL" id="JAVDQK010000004">
    <property type="protein sequence ID" value="MDR6218437.1"/>
    <property type="molecule type" value="Genomic_DNA"/>
</dbReference>
<sequence length="206" mass="22740">MSLYTLIRAEAARLSLPHHTPTTHTDLTVHDRAALSLNPTQFGWILHPAGTDLLLCHGDVTKARHYAGSGYTDHRTYWAENGQLVPVSPAELVTRCAELPPRFTLRAVNSPELTRIYPFATGPLWPTGTAHTLISAQYAERTEVRAALPGTALITERRALHATLDAARYSQNPRTYRAALTALMTFDAQLPQHIHRAPDLSRPLAA</sequence>
<reference evidence="1" key="1">
    <citation type="submission" date="2023-07" db="EMBL/GenBank/DDBJ databases">
        <title>Sorghum-associated microbial communities from plants grown in Nebraska, USA.</title>
        <authorList>
            <person name="Schachtman D."/>
        </authorList>
    </citation>
    <scope>NUCLEOTIDE SEQUENCE</scope>
    <source>
        <strain evidence="1">BE330</strain>
    </source>
</reference>
<dbReference type="RefSeq" id="WP_309854918.1">
    <property type="nucleotide sequence ID" value="NZ_JAVDQJ010000005.1"/>
</dbReference>
<evidence type="ECO:0000313" key="2">
    <source>
        <dbReference type="Proteomes" id="UP001185331"/>
    </source>
</evidence>
<accession>A0AAE4BMF4</accession>
<dbReference type="AlphaFoldDB" id="A0AAE4BMF4"/>